<proteinExistence type="predicted"/>
<dbReference type="STRING" id="870435.A0A0C3NYX2"/>
<organism evidence="1 2">
    <name type="scientific">Pisolithus tinctorius Marx 270</name>
    <dbReference type="NCBI Taxonomy" id="870435"/>
    <lineage>
        <taxon>Eukaryota</taxon>
        <taxon>Fungi</taxon>
        <taxon>Dikarya</taxon>
        <taxon>Basidiomycota</taxon>
        <taxon>Agaricomycotina</taxon>
        <taxon>Agaricomycetes</taxon>
        <taxon>Agaricomycetidae</taxon>
        <taxon>Boletales</taxon>
        <taxon>Sclerodermatineae</taxon>
        <taxon>Pisolithaceae</taxon>
        <taxon>Pisolithus</taxon>
    </lineage>
</organism>
<keyword evidence="2" id="KW-1185">Reference proteome</keyword>
<name>A0A0C3NYX2_PISTI</name>
<reference evidence="2" key="2">
    <citation type="submission" date="2015-01" db="EMBL/GenBank/DDBJ databases">
        <title>Evolutionary Origins and Diversification of the Mycorrhizal Mutualists.</title>
        <authorList>
            <consortium name="DOE Joint Genome Institute"/>
            <consortium name="Mycorrhizal Genomics Consortium"/>
            <person name="Kohler A."/>
            <person name="Kuo A."/>
            <person name="Nagy L.G."/>
            <person name="Floudas D."/>
            <person name="Copeland A."/>
            <person name="Barry K.W."/>
            <person name="Cichocki N."/>
            <person name="Veneault-Fourrey C."/>
            <person name="LaButti K."/>
            <person name="Lindquist E.A."/>
            <person name="Lipzen A."/>
            <person name="Lundell T."/>
            <person name="Morin E."/>
            <person name="Murat C."/>
            <person name="Riley R."/>
            <person name="Ohm R."/>
            <person name="Sun H."/>
            <person name="Tunlid A."/>
            <person name="Henrissat B."/>
            <person name="Grigoriev I.V."/>
            <person name="Hibbett D.S."/>
            <person name="Martin F."/>
        </authorList>
    </citation>
    <scope>NUCLEOTIDE SEQUENCE [LARGE SCALE GENOMIC DNA]</scope>
    <source>
        <strain evidence="2">Marx 270</strain>
    </source>
</reference>
<dbReference type="Proteomes" id="UP000054217">
    <property type="component" value="Unassembled WGS sequence"/>
</dbReference>
<accession>A0A0C3NYX2</accession>
<dbReference type="InParanoid" id="A0A0C3NYX2"/>
<evidence type="ECO:0000313" key="1">
    <source>
        <dbReference type="EMBL" id="KIO00481.1"/>
    </source>
</evidence>
<evidence type="ECO:0000313" key="2">
    <source>
        <dbReference type="Proteomes" id="UP000054217"/>
    </source>
</evidence>
<protein>
    <submittedName>
        <fullName evidence="1">Uncharacterized protein</fullName>
    </submittedName>
</protein>
<dbReference type="AlphaFoldDB" id="A0A0C3NYX2"/>
<gene>
    <name evidence="1" type="ORF">M404DRAFT_152851</name>
</gene>
<dbReference type="OrthoDB" id="2678913at2759"/>
<reference evidence="1 2" key="1">
    <citation type="submission" date="2014-04" db="EMBL/GenBank/DDBJ databases">
        <authorList>
            <consortium name="DOE Joint Genome Institute"/>
            <person name="Kuo A."/>
            <person name="Kohler A."/>
            <person name="Costa M.D."/>
            <person name="Nagy L.G."/>
            <person name="Floudas D."/>
            <person name="Copeland A."/>
            <person name="Barry K.W."/>
            <person name="Cichocki N."/>
            <person name="Veneault-Fourrey C."/>
            <person name="LaButti K."/>
            <person name="Lindquist E.A."/>
            <person name="Lipzen A."/>
            <person name="Lundell T."/>
            <person name="Morin E."/>
            <person name="Murat C."/>
            <person name="Sun H."/>
            <person name="Tunlid A."/>
            <person name="Henrissat B."/>
            <person name="Grigoriev I.V."/>
            <person name="Hibbett D.S."/>
            <person name="Martin F."/>
            <person name="Nordberg H.P."/>
            <person name="Cantor M.N."/>
            <person name="Hua S.X."/>
        </authorList>
    </citation>
    <scope>NUCLEOTIDE SEQUENCE [LARGE SCALE GENOMIC DNA]</scope>
    <source>
        <strain evidence="1 2">Marx 270</strain>
    </source>
</reference>
<dbReference type="HOGENOM" id="CLU_2391995_0_0_1"/>
<dbReference type="EMBL" id="KN831996">
    <property type="protein sequence ID" value="KIO00481.1"/>
    <property type="molecule type" value="Genomic_DNA"/>
</dbReference>
<feature type="non-terminal residue" evidence="1">
    <location>
        <position position="1"/>
    </location>
</feature>
<sequence>WNINQEELQAILKGASCLAPPASKCPPHKPFQVETLELFHSLMNLKDPKDAAIFMYMTTVFYCVARLREFSALNQTFQPHKTHHQGRHPASTQP</sequence>